<evidence type="ECO:0008006" key="4">
    <source>
        <dbReference type="Google" id="ProtNLM"/>
    </source>
</evidence>
<dbReference type="GO" id="GO:0005634">
    <property type="term" value="C:nucleus"/>
    <property type="evidence" value="ECO:0007669"/>
    <property type="project" value="UniProtKB-SubCell"/>
</dbReference>
<accession>A0A4V6A138</accession>
<comment type="caution">
    <text evidence="2">The sequence shown here is derived from an EMBL/GenBank/DDBJ whole genome shotgun (WGS) entry which is preliminary data.</text>
</comment>
<dbReference type="InterPro" id="IPR009057">
    <property type="entry name" value="Homeodomain-like_sf"/>
</dbReference>
<sequence length="74" mass="8898">MPIAKLLKFPRVQVHRIVQRFQEAGKIKDRQRSERPRCARTPELKKKVKRKIKRNSERNIAKLAREHEFGYATM</sequence>
<dbReference type="STRING" id="34508.A0A4V6A138"/>
<dbReference type="Proteomes" id="UP000298663">
    <property type="component" value="Unassembled WGS sequence"/>
</dbReference>
<keyword evidence="3" id="KW-1185">Reference proteome</keyword>
<evidence type="ECO:0000313" key="3">
    <source>
        <dbReference type="Proteomes" id="UP000298663"/>
    </source>
</evidence>
<dbReference type="AlphaFoldDB" id="A0A4V6A138"/>
<gene>
    <name evidence="2" type="ORF">L596_021143</name>
</gene>
<name>A0A4V6A138_STECR</name>
<reference evidence="2 3" key="1">
    <citation type="journal article" date="2015" name="Genome Biol.">
        <title>Comparative genomics of Steinernema reveals deeply conserved gene regulatory networks.</title>
        <authorList>
            <person name="Dillman A.R."/>
            <person name="Macchietto M."/>
            <person name="Porter C.F."/>
            <person name="Rogers A."/>
            <person name="Williams B."/>
            <person name="Antoshechkin I."/>
            <person name="Lee M.M."/>
            <person name="Goodwin Z."/>
            <person name="Lu X."/>
            <person name="Lewis E.E."/>
            <person name="Goodrich-Blair H."/>
            <person name="Stock S.P."/>
            <person name="Adams B.J."/>
            <person name="Sternberg P.W."/>
            <person name="Mortazavi A."/>
        </authorList>
    </citation>
    <scope>NUCLEOTIDE SEQUENCE [LARGE SCALE GENOMIC DNA]</scope>
    <source>
        <strain evidence="2 3">ALL</strain>
    </source>
</reference>
<proteinExistence type="predicted"/>
<reference evidence="2 3" key="2">
    <citation type="journal article" date="2019" name="G3 (Bethesda)">
        <title>Hybrid Assembly of the Genome of the Entomopathogenic Nematode Steinernema carpocapsae Identifies the X-Chromosome.</title>
        <authorList>
            <person name="Serra L."/>
            <person name="Macchietto M."/>
            <person name="Macias-Munoz A."/>
            <person name="McGill C.J."/>
            <person name="Rodriguez I.M."/>
            <person name="Rodriguez B."/>
            <person name="Murad R."/>
            <person name="Mortazavi A."/>
        </authorList>
    </citation>
    <scope>NUCLEOTIDE SEQUENCE [LARGE SCALE GENOMIC DNA]</scope>
    <source>
        <strain evidence="2 3">ALL</strain>
    </source>
</reference>
<dbReference type="EMBL" id="AZBU02000006">
    <property type="protein sequence ID" value="TKR73895.1"/>
    <property type="molecule type" value="Genomic_DNA"/>
</dbReference>
<evidence type="ECO:0000313" key="2">
    <source>
        <dbReference type="EMBL" id="TKR73895.1"/>
    </source>
</evidence>
<comment type="subcellular location">
    <subcellularLocation>
        <location evidence="1">Nucleus</location>
    </subcellularLocation>
</comment>
<organism evidence="2 3">
    <name type="scientific">Steinernema carpocapsae</name>
    <name type="common">Entomopathogenic nematode</name>
    <dbReference type="NCBI Taxonomy" id="34508"/>
    <lineage>
        <taxon>Eukaryota</taxon>
        <taxon>Metazoa</taxon>
        <taxon>Ecdysozoa</taxon>
        <taxon>Nematoda</taxon>
        <taxon>Chromadorea</taxon>
        <taxon>Rhabditida</taxon>
        <taxon>Tylenchina</taxon>
        <taxon>Panagrolaimomorpha</taxon>
        <taxon>Strongyloidoidea</taxon>
        <taxon>Steinernematidae</taxon>
        <taxon>Steinernema</taxon>
    </lineage>
</organism>
<dbReference type="SUPFAM" id="SSF46689">
    <property type="entry name" value="Homeodomain-like"/>
    <property type="match status" value="1"/>
</dbReference>
<evidence type="ECO:0000256" key="1">
    <source>
        <dbReference type="ARBA" id="ARBA00004123"/>
    </source>
</evidence>
<protein>
    <recommendedName>
        <fullName evidence="4">Paired domain-containing protein</fullName>
    </recommendedName>
</protein>